<dbReference type="InterPro" id="IPR058594">
    <property type="entry name" value="PB1-like_dom_pln"/>
</dbReference>
<evidence type="ECO:0000259" key="2">
    <source>
        <dbReference type="Pfam" id="PF26130"/>
    </source>
</evidence>
<feature type="domain" description="PB1-like" evidence="2">
    <location>
        <begin position="14"/>
        <end position="99"/>
    </location>
</feature>
<dbReference type="Proteomes" id="UP001604336">
    <property type="component" value="Unassembled WGS sequence"/>
</dbReference>
<name>A0ABD1NZ14_9LAMI</name>
<comment type="caution">
    <text evidence="3">The sequence shown here is derived from an EMBL/GenBank/DDBJ whole genome shotgun (WGS) entry which is preliminary data.</text>
</comment>
<evidence type="ECO:0000313" key="4">
    <source>
        <dbReference type="Proteomes" id="UP001604336"/>
    </source>
</evidence>
<reference evidence="4" key="1">
    <citation type="submission" date="2024-07" db="EMBL/GenBank/DDBJ databases">
        <title>Two chromosome-level genome assemblies of Korean endemic species Abeliophyllum distichum and Forsythia ovata (Oleaceae).</title>
        <authorList>
            <person name="Jang H."/>
        </authorList>
    </citation>
    <scope>NUCLEOTIDE SEQUENCE [LARGE SCALE GENOMIC DNA]</scope>
</reference>
<evidence type="ECO:0000313" key="3">
    <source>
        <dbReference type="EMBL" id="KAL2456667.1"/>
    </source>
</evidence>
<sequence>MHLISPCAGEYNTEQFTIRLFYGGCFLTKDGNTVYEGSKVDYIDNCYASYFSTFTLDLVMNVMKIPLPMGCSYKRSRLNFNHGLMRLATDQHVAEMLEDIGPTRTIDMYLIPPVLPIYLPWDYSIPIEQHVLEPESKKRKGVVITNLEDGTVLEPLNTGQLDGATETVDLSSEEEMSSEKTDEDWDFNWMGTPEYVNIATEVEPAGVEPEVDETNVTTGVQDGHASPVKYHENIDFNWNEPIFNESDEGNYNADEPLFDHLDHIDFTGEEPVLGMVGEEQPTEHLVHEATEQPDQQSTDHIDCNWDEPAVENVHCDYGLSNELESLNSDEDADEPRRRVRELIFNAKTDMSDPWFALGKFLKPFSFTYSFLNIGRYNLQCMNDIRNCASFEGSIG</sequence>
<feature type="compositionally biased region" description="Acidic residues" evidence="1">
    <location>
        <begin position="171"/>
        <end position="186"/>
    </location>
</feature>
<gene>
    <name evidence="3" type="ORF">Adt_46685</name>
</gene>
<accession>A0ABD1NZ14</accession>
<evidence type="ECO:0000256" key="1">
    <source>
        <dbReference type="SAM" id="MobiDB-lite"/>
    </source>
</evidence>
<feature type="region of interest" description="Disordered" evidence="1">
    <location>
        <begin position="167"/>
        <end position="187"/>
    </location>
</feature>
<keyword evidence="4" id="KW-1185">Reference proteome</keyword>
<dbReference type="AlphaFoldDB" id="A0ABD1NZ14"/>
<dbReference type="Pfam" id="PF26130">
    <property type="entry name" value="PB1-like"/>
    <property type="match status" value="1"/>
</dbReference>
<dbReference type="EMBL" id="JBFOLK010000097">
    <property type="protein sequence ID" value="KAL2456667.1"/>
    <property type="molecule type" value="Genomic_DNA"/>
</dbReference>
<proteinExistence type="predicted"/>
<organism evidence="3 4">
    <name type="scientific">Abeliophyllum distichum</name>
    <dbReference type="NCBI Taxonomy" id="126358"/>
    <lineage>
        <taxon>Eukaryota</taxon>
        <taxon>Viridiplantae</taxon>
        <taxon>Streptophyta</taxon>
        <taxon>Embryophyta</taxon>
        <taxon>Tracheophyta</taxon>
        <taxon>Spermatophyta</taxon>
        <taxon>Magnoliopsida</taxon>
        <taxon>eudicotyledons</taxon>
        <taxon>Gunneridae</taxon>
        <taxon>Pentapetalae</taxon>
        <taxon>asterids</taxon>
        <taxon>lamiids</taxon>
        <taxon>Lamiales</taxon>
        <taxon>Oleaceae</taxon>
        <taxon>Forsythieae</taxon>
        <taxon>Abeliophyllum</taxon>
    </lineage>
</organism>
<protein>
    <recommendedName>
        <fullName evidence="2">PB1-like domain-containing protein</fullName>
    </recommendedName>
</protein>